<name>A0ABW2QPQ5_9BURK</name>
<comment type="caution">
    <text evidence="1">The sequence shown here is derived from an EMBL/GenBank/DDBJ whole genome shotgun (WGS) entry which is preliminary data.</text>
</comment>
<dbReference type="Gene3D" id="1.10.3210.10">
    <property type="entry name" value="Hypothetical protein af1432"/>
    <property type="match status" value="1"/>
</dbReference>
<dbReference type="EMBL" id="JBHTCA010000023">
    <property type="protein sequence ID" value="MFC7411089.1"/>
    <property type="molecule type" value="Genomic_DNA"/>
</dbReference>
<sequence length="396" mass="43521">MAFYVPLPLEGLQLNKPIPVNIWEPNGTLLLRKGEIIEGERHLQNLMAHSPVITETDYRAWSYSYTTQLDQMVRRNNTLDEIAQAGLPSEVPTNTERETLDPVTDWPDLHASLATLLHQGAQAQDFVTRLTQLEAKAQRLVAYRPDHALFMLVTLLQERNLSYCAAHALLVASVCHLVAPAAGVDEAQQPSLFRAAITMNLGMARLQDDLARQSAPLTVEQQREVAEHPQRSVALLRSMGVGDTLWLHLVAEHHATAAETGDAEAALALLRLADVYVARMTPRGARPALPSPQAARGVYLNDKGEPTPLGAAFIRTLGIYPPGSFVRLANDEVAVVVKRGRRANTPLVSSIVGRQGMPLGEPAPRDTMERPFEVKAAVPFDEVRVVLNPVRLLSRT</sequence>
<dbReference type="SUPFAM" id="SSF109604">
    <property type="entry name" value="HD-domain/PDEase-like"/>
    <property type="match status" value="1"/>
</dbReference>
<dbReference type="GO" id="GO:0016787">
    <property type="term" value="F:hydrolase activity"/>
    <property type="evidence" value="ECO:0007669"/>
    <property type="project" value="UniProtKB-KW"/>
</dbReference>
<evidence type="ECO:0000313" key="1">
    <source>
        <dbReference type="EMBL" id="MFC7411089.1"/>
    </source>
</evidence>
<accession>A0ABW2QPQ5</accession>
<protein>
    <submittedName>
        <fullName evidence="1">HD-GYP domain-containing protein</fullName>
        <ecNumber evidence="1">3.1.4.-</ecNumber>
    </submittedName>
</protein>
<keyword evidence="2" id="KW-1185">Reference proteome</keyword>
<keyword evidence="1" id="KW-0378">Hydrolase</keyword>
<dbReference type="EC" id="3.1.4.-" evidence="1"/>
<proteinExistence type="predicted"/>
<evidence type="ECO:0000313" key="2">
    <source>
        <dbReference type="Proteomes" id="UP001596501"/>
    </source>
</evidence>
<dbReference type="Proteomes" id="UP001596501">
    <property type="component" value="Unassembled WGS sequence"/>
</dbReference>
<organism evidence="1 2">
    <name type="scientific">Hydrogenophaga atypica</name>
    <dbReference type="NCBI Taxonomy" id="249409"/>
    <lineage>
        <taxon>Bacteria</taxon>
        <taxon>Pseudomonadati</taxon>
        <taxon>Pseudomonadota</taxon>
        <taxon>Betaproteobacteria</taxon>
        <taxon>Burkholderiales</taxon>
        <taxon>Comamonadaceae</taxon>
        <taxon>Hydrogenophaga</taxon>
    </lineage>
</organism>
<gene>
    <name evidence="1" type="ORF">ACFQPB_19685</name>
</gene>
<reference evidence="2" key="1">
    <citation type="journal article" date="2019" name="Int. J. Syst. Evol. Microbiol.">
        <title>The Global Catalogue of Microorganisms (GCM) 10K type strain sequencing project: providing services to taxonomists for standard genome sequencing and annotation.</title>
        <authorList>
            <consortium name="The Broad Institute Genomics Platform"/>
            <consortium name="The Broad Institute Genome Sequencing Center for Infectious Disease"/>
            <person name="Wu L."/>
            <person name="Ma J."/>
        </authorList>
    </citation>
    <scope>NUCLEOTIDE SEQUENCE [LARGE SCALE GENOMIC DNA]</scope>
    <source>
        <strain evidence="2">CGMCC 1.12371</strain>
    </source>
</reference>
<dbReference type="RefSeq" id="WP_382226965.1">
    <property type="nucleotide sequence ID" value="NZ_JBHTCA010000023.1"/>
</dbReference>